<keyword evidence="3" id="KW-1185">Reference proteome</keyword>
<name>A0A3S1A5H7_ELYCH</name>
<organism evidence="2 3">
    <name type="scientific">Elysia chlorotica</name>
    <name type="common">Eastern emerald elysia</name>
    <name type="synonym">Sea slug</name>
    <dbReference type="NCBI Taxonomy" id="188477"/>
    <lineage>
        <taxon>Eukaryota</taxon>
        <taxon>Metazoa</taxon>
        <taxon>Spiralia</taxon>
        <taxon>Lophotrochozoa</taxon>
        <taxon>Mollusca</taxon>
        <taxon>Gastropoda</taxon>
        <taxon>Heterobranchia</taxon>
        <taxon>Euthyneura</taxon>
        <taxon>Panpulmonata</taxon>
        <taxon>Sacoglossa</taxon>
        <taxon>Placobranchoidea</taxon>
        <taxon>Plakobranchidae</taxon>
        <taxon>Elysia</taxon>
    </lineage>
</organism>
<accession>A0A3S1A5H7</accession>
<feature type="compositionally biased region" description="Polar residues" evidence="1">
    <location>
        <begin position="74"/>
        <end position="91"/>
    </location>
</feature>
<evidence type="ECO:0000313" key="2">
    <source>
        <dbReference type="EMBL" id="RUS91197.1"/>
    </source>
</evidence>
<reference evidence="2 3" key="1">
    <citation type="submission" date="2019-01" db="EMBL/GenBank/DDBJ databases">
        <title>A draft genome assembly of the solar-powered sea slug Elysia chlorotica.</title>
        <authorList>
            <person name="Cai H."/>
            <person name="Li Q."/>
            <person name="Fang X."/>
            <person name="Li J."/>
            <person name="Curtis N.E."/>
            <person name="Altenburger A."/>
            <person name="Shibata T."/>
            <person name="Feng M."/>
            <person name="Maeda T."/>
            <person name="Schwartz J.A."/>
            <person name="Shigenobu S."/>
            <person name="Lundholm N."/>
            <person name="Nishiyama T."/>
            <person name="Yang H."/>
            <person name="Hasebe M."/>
            <person name="Li S."/>
            <person name="Pierce S.K."/>
            <person name="Wang J."/>
        </authorList>
    </citation>
    <scope>NUCLEOTIDE SEQUENCE [LARGE SCALE GENOMIC DNA]</scope>
    <source>
        <strain evidence="2">EC2010</strain>
        <tissue evidence="2">Whole organism of an adult</tissue>
    </source>
</reference>
<feature type="region of interest" description="Disordered" evidence="1">
    <location>
        <begin position="74"/>
        <end position="94"/>
    </location>
</feature>
<evidence type="ECO:0000256" key="1">
    <source>
        <dbReference type="SAM" id="MobiDB-lite"/>
    </source>
</evidence>
<dbReference type="EMBL" id="RQTK01000016">
    <property type="protein sequence ID" value="RUS91197.1"/>
    <property type="molecule type" value="Genomic_DNA"/>
</dbReference>
<gene>
    <name evidence="2" type="ORF">EGW08_001003</name>
</gene>
<proteinExistence type="predicted"/>
<evidence type="ECO:0000313" key="3">
    <source>
        <dbReference type="Proteomes" id="UP000271974"/>
    </source>
</evidence>
<comment type="caution">
    <text evidence="2">The sequence shown here is derived from an EMBL/GenBank/DDBJ whole genome shotgun (WGS) entry which is preliminary data.</text>
</comment>
<dbReference type="Proteomes" id="UP000271974">
    <property type="component" value="Unassembled WGS sequence"/>
</dbReference>
<protein>
    <submittedName>
        <fullName evidence="2">Uncharacterized protein</fullName>
    </submittedName>
</protein>
<sequence>MCDALAKIQTLYLRPSLFFAMSDRESQSPKQGGYPLSYWAHQNVLYWSAGVDLGENGVPDPTVAHLGSAGCTSATENLSPSAGDSGISSPTSHHDLDRSSNVIEQFHYEVWRGVGLTNRQKYICWSEPVAPTDAARDNINSFVYHQHYTRWSDGGQSFQEEYNKEINDVLKPKPYVPLSPAHEDLMKYEKWLGYWSGYLS</sequence>
<dbReference type="AlphaFoldDB" id="A0A3S1A5H7"/>